<proteinExistence type="predicted"/>
<accession>A0A450SEG6</accession>
<evidence type="ECO:0000313" key="1">
    <source>
        <dbReference type="EMBL" id="VFJ51080.1"/>
    </source>
</evidence>
<organism evidence="1">
    <name type="scientific">Candidatus Kentrum sp. DK</name>
    <dbReference type="NCBI Taxonomy" id="2126562"/>
    <lineage>
        <taxon>Bacteria</taxon>
        <taxon>Pseudomonadati</taxon>
        <taxon>Pseudomonadota</taxon>
        <taxon>Gammaproteobacteria</taxon>
        <taxon>Candidatus Kentrum</taxon>
    </lineage>
</organism>
<reference evidence="1" key="1">
    <citation type="submission" date="2019-02" db="EMBL/GenBank/DDBJ databases">
        <authorList>
            <person name="Gruber-Vodicka R. H."/>
            <person name="Seah K. B. B."/>
        </authorList>
    </citation>
    <scope>NUCLEOTIDE SEQUENCE</scope>
    <source>
        <strain evidence="1">BECK_DK47</strain>
    </source>
</reference>
<dbReference type="AlphaFoldDB" id="A0A450SEG6"/>
<name>A0A450SEG6_9GAMM</name>
<protein>
    <submittedName>
        <fullName evidence="1">Uncharacterized protein</fullName>
    </submittedName>
</protein>
<gene>
    <name evidence="1" type="ORF">BECKDK2373B_GA0170837_10327</name>
</gene>
<sequence length="185" mass="20254">MSILKEDAEIDALDLKELHEGAAGITPRFGAVLSEAASVCLDDQQTGNPVNMELSGSIMGNINVGWDVPTLQAKRCYADLEVATEHGAYGIAALLIRHFSDCEVVERSRKGTGFDYWIGEKGGDDKLFQRKARLEVFGIRKGTIGDIESRVRRKQEQTKRTAGTIPAIVAVVEFGRPHARLVEEA</sequence>
<dbReference type="EMBL" id="CAADEX010000032">
    <property type="protein sequence ID" value="VFJ51080.1"/>
    <property type="molecule type" value="Genomic_DNA"/>
</dbReference>